<dbReference type="Proteomes" id="UP000256838">
    <property type="component" value="Unassembled WGS sequence"/>
</dbReference>
<sequence>SAQSFFDMPGCICTFPEPVGNAGTLKLLVEFEFLPLLLVLCALASLDAKPLESEIVNSAAIANGTNWR</sequence>
<organism evidence="1 2">
    <name type="scientific">Trinickia dinghuensis</name>
    <dbReference type="NCBI Taxonomy" id="2291023"/>
    <lineage>
        <taxon>Bacteria</taxon>
        <taxon>Pseudomonadati</taxon>
        <taxon>Pseudomonadota</taxon>
        <taxon>Betaproteobacteria</taxon>
        <taxon>Burkholderiales</taxon>
        <taxon>Burkholderiaceae</taxon>
        <taxon>Trinickia</taxon>
    </lineage>
</organism>
<dbReference type="AlphaFoldDB" id="A0A3D8JN45"/>
<dbReference type="EMBL" id="QRGA01000038">
    <property type="protein sequence ID" value="RDU94529.1"/>
    <property type="molecule type" value="Genomic_DNA"/>
</dbReference>
<accession>A0A3D8JN45</accession>
<proteinExistence type="predicted"/>
<gene>
    <name evidence="1" type="ORF">DWV00_33480</name>
</gene>
<comment type="caution">
    <text evidence="1">The sequence shown here is derived from an EMBL/GenBank/DDBJ whole genome shotgun (WGS) entry which is preliminary data.</text>
</comment>
<evidence type="ECO:0000313" key="1">
    <source>
        <dbReference type="EMBL" id="RDU94529.1"/>
    </source>
</evidence>
<evidence type="ECO:0000313" key="2">
    <source>
        <dbReference type="Proteomes" id="UP000256838"/>
    </source>
</evidence>
<reference evidence="1 2" key="1">
    <citation type="submission" date="2018-08" db="EMBL/GenBank/DDBJ databases">
        <title>Paraburkholderia sp. DHOM06 isolated from forest soil.</title>
        <authorList>
            <person name="Gao Z.-H."/>
            <person name="Qiu L.-H."/>
        </authorList>
    </citation>
    <scope>NUCLEOTIDE SEQUENCE [LARGE SCALE GENOMIC DNA]</scope>
    <source>
        <strain evidence="1 2">DHOM06</strain>
    </source>
</reference>
<name>A0A3D8JN45_9BURK</name>
<protein>
    <submittedName>
        <fullName evidence="1">Uncharacterized protein</fullName>
    </submittedName>
</protein>
<keyword evidence="2" id="KW-1185">Reference proteome</keyword>
<feature type="non-terminal residue" evidence="1">
    <location>
        <position position="1"/>
    </location>
</feature>